<dbReference type="InterPro" id="IPR013736">
    <property type="entry name" value="Xaa-Pro_dipept_C"/>
</dbReference>
<dbReference type="InterPro" id="IPR008979">
    <property type="entry name" value="Galactose-bd-like_sf"/>
</dbReference>
<proteinExistence type="predicted"/>
<evidence type="ECO:0000313" key="5">
    <source>
        <dbReference type="Proteomes" id="UP000722485"/>
    </source>
</evidence>
<dbReference type="Gene3D" id="2.60.120.260">
    <property type="entry name" value="Galactose-binding domain-like"/>
    <property type="match status" value="1"/>
</dbReference>
<evidence type="ECO:0000256" key="1">
    <source>
        <dbReference type="ARBA" id="ARBA00022801"/>
    </source>
</evidence>
<dbReference type="GO" id="GO:0008239">
    <property type="term" value="F:dipeptidyl-peptidase activity"/>
    <property type="evidence" value="ECO:0007669"/>
    <property type="project" value="InterPro"/>
</dbReference>
<dbReference type="OrthoDB" id="416441at2759"/>
<sequence length="428" mass="47125">MAQNRGITNSAVDRSIGWLFGLPPEQCSYSWEAVTIPLKDGAILAADFYKPIGMDPIGTILVQCPYGRSILMAIGNARIFTPRGYQVLFVSCRGTFGSTGVFDGGGSQAEDGQEVVAWMRNQPWYTGTFATIGASYLGYTQWALLREPPEDMVAAIISVGAHDLAMNNWGTGSFSLQQRLYWSDLIVHQETAGLMERIQMMKNTRLSSLMDSVPLQDQIDAYFGQNAPWLNQALDHPDVTDPSWSCMRHTEALEKANIPILLLSGWHDVFLSQTMEQYQRLHERGCNVALSVGPGTHMDIQNGKTVCETFAWLNKYLARKQDIERKYPVEVSVGGSAQRWLELPSWPPSTVPSEFYLGSGGALENSVPSKEASSSFTFDPVAPTPTLGGPLMSGGGSIDDTQLGARDDTLVFETEPLKEPLLILVKWT</sequence>
<organism evidence="4 5">
    <name type="scientific">Cylindrodendrum hubeiense</name>
    <dbReference type="NCBI Taxonomy" id="595255"/>
    <lineage>
        <taxon>Eukaryota</taxon>
        <taxon>Fungi</taxon>
        <taxon>Dikarya</taxon>
        <taxon>Ascomycota</taxon>
        <taxon>Pezizomycotina</taxon>
        <taxon>Sordariomycetes</taxon>
        <taxon>Hypocreomycetidae</taxon>
        <taxon>Hypocreales</taxon>
        <taxon>Nectriaceae</taxon>
        <taxon>Cylindrodendrum</taxon>
    </lineage>
</organism>
<keyword evidence="5" id="KW-1185">Reference proteome</keyword>
<dbReference type="SUPFAM" id="SSF53474">
    <property type="entry name" value="alpha/beta-Hydrolases"/>
    <property type="match status" value="1"/>
</dbReference>
<dbReference type="SUPFAM" id="SSF49785">
    <property type="entry name" value="Galactose-binding domain-like"/>
    <property type="match status" value="1"/>
</dbReference>
<dbReference type="InterPro" id="IPR029058">
    <property type="entry name" value="AB_hydrolase_fold"/>
</dbReference>
<evidence type="ECO:0008006" key="6">
    <source>
        <dbReference type="Google" id="ProtNLM"/>
    </source>
</evidence>
<dbReference type="InterPro" id="IPR005674">
    <property type="entry name" value="CocE/Ser_esterase"/>
</dbReference>
<dbReference type="NCBIfam" id="TIGR00976">
    <property type="entry name" value="CocE_NonD"/>
    <property type="match status" value="1"/>
</dbReference>
<name>A0A9P5LLA4_9HYPO</name>
<dbReference type="AlphaFoldDB" id="A0A9P5LLA4"/>
<gene>
    <name evidence="4" type="ORF">G7Z17_g1501</name>
</gene>
<evidence type="ECO:0000259" key="2">
    <source>
        <dbReference type="Pfam" id="PF02129"/>
    </source>
</evidence>
<reference evidence="4" key="1">
    <citation type="submission" date="2020-03" db="EMBL/GenBank/DDBJ databases">
        <title>Draft Genome Sequence of Cylindrodendrum hubeiense.</title>
        <authorList>
            <person name="Buettner E."/>
            <person name="Kellner H."/>
        </authorList>
    </citation>
    <scope>NUCLEOTIDE SEQUENCE</scope>
    <source>
        <strain evidence="4">IHI 201604</strain>
    </source>
</reference>
<feature type="domain" description="Xaa-Pro dipeptidyl-peptidase-like" evidence="2">
    <location>
        <begin position="40"/>
        <end position="298"/>
    </location>
</feature>
<dbReference type="Pfam" id="PF08530">
    <property type="entry name" value="PepX_C"/>
    <property type="match status" value="1"/>
</dbReference>
<dbReference type="Proteomes" id="UP000722485">
    <property type="component" value="Unassembled WGS sequence"/>
</dbReference>
<evidence type="ECO:0000313" key="4">
    <source>
        <dbReference type="EMBL" id="KAF7556306.1"/>
    </source>
</evidence>
<dbReference type="EMBL" id="JAANBB010000013">
    <property type="protein sequence ID" value="KAF7556306.1"/>
    <property type="molecule type" value="Genomic_DNA"/>
</dbReference>
<dbReference type="Pfam" id="PF02129">
    <property type="entry name" value="Peptidase_S15"/>
    <property type="match status" value="1"/>
</dbReference>
<protein>
    <recommendedName>
        <fullName evidence="6">Xaa-Pro dipeptidyl-peptidase-like domain-containing protein</fullName>
    </recommendedName>
</protein>
<keyword evidence="1" id="KW-0378">Hydrolase</keyword>
<comment type="caution">
    <text evidence="4">The sequence shown here is derived from an EMBL/GenBank/DDBJ whole genome shotgun (WGS) entry which is preliminary data.</text>
</comment>
<evidence type="ECO:0000259" key="3">
    <source>
        <dbReference type="Pfam" id="PF08530"/>
    </source>
</evidence>
<feature type="domain" description="Xaa-Pro dipeptidyl-peptidase C-terminal" evidence="3">
    <location>
        <begin position="324"/>
        <end position="423"/>
    </location>
</feature>
<dbReference type="Gene3D" id="3.40.50.1820">
    <property type="entry name" value="alpha/beta hydrolase"/>
    <property type="match status" value="1"/>
</dbReference>
<accession>A0A9P5LLA4</accession>
<dbReference type="Gene3D" id="1.10.3020.10">
    <property type="entry name" value="alpha-amino acid ester hydrolase ( Helical cap domain)"/>
    <property type="match status" value="1"/>
</dbReference>
<dbReference type="InterPro" id="IPR000383">
    <property type="entry name" value="Xaa-Pro-like_dom"/>
</dbReference>